<reference evidence="2 3" key="1">
    <citation type="journal article" date="2012" name="BMC Genomics">
        <title>Tools to kill: Genome of one of the most destructive plant pathogenic fungi Macrophomina phaseolina.</title>
        <authorList>
            <person name="Islam M.S."/>
            <person name="Haque M.S."/>
            <person name="Islam M.M."/>
            <person name="Emdad E.M."/>
            <person name="Halim A."/>
            <person name="Hossen Q.M.M."/>
            <person name="Hossain M.Z."/>
            <person name="Ahmed B."/>
            <person name="Rahim S."/>
            <person name="Rahman M.S."/>
            <person name="Alam M.M."/>
            <person name="Hou S."/>
            <person name="Wan X."/>
            <person name="Saito J.A."/>
            <person name="Alam M."/>
        </authorList>
    </citation>
    <scope>NUCLEOTIDE SEQUENCE [LARGE SCALE GENOMIC DNA]</scope>
    <source>
        <strain evidence="2 3">MS6</strain>
    </source>
</reference>
<organism evidence="2 3">
    <name type="scientific">Macrophomina phaseolina (strain MS6)</name>
    <name type="common">Charcoal rot fungus</name>
    <dbReference type="NCBI Taxonomy" id="1126212"/>
    <lineage>
        <taxon>Eukaryota</taxon>
        <taxon>Fungi</taxon>
        <taxon>Dikarya</taxon>
        <taxon>Ascomycota</taxon>
        <taxon>Pezizomycotina</taxon>
        <taxon>Dothideomycetes</taxon>
        <taxon>Dothideomycetes incertae sedis</taxon>
        <taxon>Botryosphaeriales</taxon>
        <taxon>Botryosphaeriaceae</taxon>
        <taxon>Macrophomina</taxon>
    </lineage>
</organism>
<dbReference type="InParanoid" id="K2R6B9"/>
<proteinExistence type="predicted"/>
<dbReference type="HOGENOM" id="CLU_1001421_0_0_1"/>
<dbReference type="EMBL" id="AHHD01000569">
    <property type="protein sequence ID" value="EKG09733.1"/>
    <property type="molecule type" value="Genomic_DNA"/>
</dbReference>
<sequence length="278" mass="31156">MGFPLPRLDRAIISCSRSRQTKVMYRFQWMCRLRRKWLMRSESATPEPRLDSEQGEKKKRGKRLRPYLASNNKSAKPPRMSNTTSESATTSLSSSTRRPEVTDTSLARRLLDRAGYPCRLKAAPAPRLAKEASQQVALPAPGIPAILPTNGAIKDLPSPIAMSVGARARTFLLPVLHLVSKPSLRWDTRSLPIRPWLLRHPPPDLAHPLVRCSMARHSPNNKRAIPLLTHLSAPTGAGLLNRPLGAVRRCRLQDSTNRLIVDSLVTMVEDPYPTYEIF</sequence>
<gene>
    <name evidence="2" type="ORF">MPH_13166</name>
</gene>
<evidence type="ECO:0000313" key="3">
    <source>
        <dbReference type="Proteomes" id="UP000007129"/>
    </source>
</evidence>
<comment type="caution">
    <text evidence="2">The sequence shown here is derived from an EMBL/GenBank/DDBJ whole genome shotgun (WGS) entry which is preliminary data.</text>
</comment>
<accession>K2R6B9</accession>
<protein>
    <submittedName>
        <fullName evidence="2">Uncharacterized protein</fullName>
    </submittedName>
</protein>
<evidence type="ECO:0000313" key="2">
    <source>
        <dbReference type="EMBL" id="EKG09733.1"/>
    </source>
</evidence>
<feature type="region of interest" description="Disordered" evidence="1">
    <location>
        <begin position="42"/>
        <end position="106"/>
    </location>
</feature>
<dbReference type="AlphaFoldDB" id="K2R6B9"/>
<feature type="compositionally biased region" description="Low complexity" evidence="1">
    <location>
        <begin position="81"/>
        <end position="96"/>
    </location>
</feature>
<evidence type="ECO:0000256" key="1">
    <source>
        <dbReference type="SAM" id="MobiDB-lite"/>
    </source>
</evidence>
<name>K2R6B9_MACPH</name>
<dbReference type="Proteomes" id="UP000007129">
    <property type="component" value="Unassembled WGS sequence"/>
</dbReference>
<dbReference type="VEuPathDB" id="FungiDB:MPH_13166"/>